<evidence type="ECO:0000313" key="1">
    <source>
        <dbReference type="EMBL" id="RUT05297.1"/>
    </source>
</evidence>
<evidence type="ECO:0000313" key="2">
    <source>
        <dbReference type="Proteomes" id="UP000271624"/>
    </source>
</evidence>
<organism evidence="1 2">
    <name type="scientific">Dulcicalothrix desertica PCC 7102</name>
    <dbReference type="NCBI Taxonomy" id="232991"/>
    <lineage>
        <taxon>Bacteria</taxon>
        <taxon>Bacillati</taxon>
        <taxon>Cyanobacteriota</taxon>
        <taxon>Cyanophyceae</taxon>
        <taxon>Nostocales</taxon>
        <taxon>Calotrichaceae</taxon>
        <taxon>Dulcicalothrix</taxon>
    </lineage>
</organism>
<proteinExistence type="predicted"/>
<dbReference type="RefSeq" id="WP_127082525.1">
    <property type="nucleotide sequence ID" value="NZ_RSCL01000009.1"/>
</dbReference>
<reference evidence="1" key="1">
    <citation type="submission" date="2018-12" db="EMBL/GenBank/DDBJ databases">
        <authorList>
            <person name="Will S."/>
            <person name="Neumann-Schaal M."/>
            <person name="Henke P."/>
        </authorList>
    </citation>
    <scope>NUCLEOTIDE SEQUENCE</scope>
    <source>
        <strain evidence="1">PCC 7102</strain>
    </source>
</reference>
<keyword evidence="2" id="KW-1185">Reference proteome</keyword>
<accession>A0A433VGT0</accession>
<reference evidence="1" key="2">
    <citation type="journal article" date="2019" name="Genome Biol. Evol.">
        <title>Day and night: Metabolic profiles and evolutionary relationships of six axenic non-marine cyanobacteria.</title>
        <authorList>
            <person name="Will S.E."/>
            <person name="Henke P."/>
            <person name="Boedeker C."/>
            <person name="Huang S."/>
            <person name="Brinkmann H."/>
            <person name="Rohde M."/>
            <person name="Jarek M."/>
            <person name="Friedl T."/>
            <person name="Seufert S."/>
            <person name="Schumacher M."/>
            <person name="Overmann J."/>
            <person name="Neumann-Schaal M."/>
            <person name="Petersen J."/>
        </authorList>
    </citation>
    <scope>NUCLEOTIDE SEQUENCE [LARGE SCALE GENOMIC DNA]</scope>
    <source>
        <strain evidence="1">PCC 7102</strain>
    </source>
</reference>
<name>A0A433VGT0_9CYAN</name>
<dbReference type="Proteomes" id="UP000271624">
    <property type="component" value="Unassembled WGS sequence"/>
</dbReference>
<sequence>MSVVIDSAINITRKNVDARYKLRNKAPFNGTGRDAHSTRFAQDLHKICTRFAQDLHKICTRFTEDKEC</sequence>
<gene>
    <name evidence="1" type="ORF">DSM106972_041180</name>
</gene>
<protein>
    <submittedName>
        <fullName evidence="1">Uncharacterized protein</fullName>
    </submittedName>
</protein>
<dbReference type="EMBL" id="RSCL01000009">
    <property type="protein sequence ID" value="RUT05297.1"/>
    <property type="molecule type" value="Genomic_DNA"/>
</dbReference>
<dbReference type="AlphaFoldDB" id="A0A433VGT0"/>
<comment type="caution">
    <text evidence="1">The sequence shown here is derived from an EMBL/GenBank/DDBJ whole genome shotgun (WGS) entry which is preliminary data.</text>
</comment>